<gene>
    <name evidence="1" type="ORF">ABW01_13330</name>
</gene>
<dbReference type="EMBL" id="LDPG01000007">
    <property type="protein sequence ID" value="KLV18357.1"/>
    <property type="molecule type" value="Genomic_DNA"/>
</dbReference>
<dbReference type="PATRIC" id="fig|1392.242.peg.5695"/>
<reference evidence="1 2" key="1">
    <citation type="submission" date="2015-05" db="EMBL/GenBank/DDBJ databases">
        <title>Whole genome sequence and identification of bacterial endophytes from Costus igneus.</title>
        <authorList>
            <person name="Lee Y.P."/>
            <person name="Gan H.M."/>
            <person name="Eng W."/>
            <person name="Wheatley M.S."/>
            <person name="Caraballo A."/>
            <person name="Polter S."/>
            <person name="Savka M.A."/>
            <person name="Hudson A.O."/>
        </authorList>
    </citation>
    <scope>NUCLEOTIDE SEQUENCE [LARGE SCALE GENOMIC DNA]</scope>
    <source>
        <strain evidence="1 2">RIT375</strain>
    </source>
</reference>
<dbReference type="AlphaFoldDB" id="A0A0J1HXE2"/>
<name>A0A0J1HXE2_BACAN</name>
<protein>
    <submittedName>
        <fullName evidence="1">Phosphoesterase</fullName>
    </submittedName>
</protein>
<sequence length="64" mass="7705">MYMDIIDFEKARKVRRNKERLTTKIQIVERIYIVNGKVNFEVSGEKKVPINLLNKRYKADLHQI</sequence>
<dbReference type="Proteomes" id="UP000035904">
    <property type="component" value="Unassembled WGS sequence"/>
</dbReference>
<proteinExistence type="predicted"/>
<evidence type="ECO:0000313" key="2">
    <source>
        <dbReference type="Proteomes" id="UP000035904"/>
    </source>
</evidence>
<organism evidence="1 2">
    <name type="scientific">Bacillus anthracis</name>
    <name type="common">anthrax bacterium</name>
    <dbReference type="NCBI Taxonomy" id="1392"/>
    <lineage>
        <taxon>Bacteria</taxon>
        <taxon>Bacillati</taxon>
        <taxon>Bacillota</taxon>
        <taxon>Bacilli</taxon>
        <taxon>Bacillales</taxon>
        <taxon>Bacillaceae</taxon>
        <taxon>Bacillus</taxon>
        <taxon>Bacillus cereus group</taxon>
    </lineage>
</organism>
<evidence type="ECO:0000313" key="1">
    <source>
        <dbReference type="EMBL" id="KLV18357.1"/>
    </source>
</evidence>
<comment type="caution">
    <text evidence="1">The sequence shown here is derived from an EMBL/GenBank/DDBJ whole genome shotgun (WGS) entry which is preliminary data.</text>
</comment>
<accession>A0A0J1HXE2</accession>